<dbReference type="GO" id="GO:0000287">
    <property type="term" value="F:magnesium ion binding"/>
    <property type="evidence" value="ECO:0007669"/>
    <property type="project" value="InterPro"/>
</dbReference>
<dbReference type="PROSITE" id="PS00710">
    <property type="entry name" value="PGM_PMM"/>
    <property type="match status" value="1"/>
</dbReference>
<dbReference type="InterPro" id="IPR005844">
    <property type="entry name" value="A-D-PHexomutase_a/b/a-I"/>
</dbReference>
<evidence type="ECO:0000256" key="5">
    <source>
        <dbReference type="ARBA" id="ARBA00023235"/>
    </source>
</evidence>
<dbReference type="PANTHER" id="PTHR45745">
    <property type="entry name" value="PHOSPHOMANNOMUTASE 45A"/>
    <property type="match status" value="1"/>
</dbReference>
<evidence type="ECO:0000313" key="12">
    <source>
        <dbReference type="Proteomes" id="UP000826725"/>
    </source>
</evidence>
<dbReference type="PANTHER" id="PTHR45745:SF1">
    <property type="entry name" value="PHOSPHOGLUCOMUTASE 2B-RELATED"/>
    <property type="match status" value="1"/>
</dbReference>
<dbReference type="Proteomes" id="UP000826725">
    <property type="component" value="Chromosome"/>
</dbReference>
<dbReference type="Pfam" id="PF02878">
    <property type="entry name" value="PGM_PMM_I"/>
    <property type="match status" value="1"/>
</dbReference>
<dbReference type="GO" id="GO:0008973">
    <property type="term" value="F:phosphopentomutase activity"/>
    <property type="evidence" value="ECO:0007669"/>
    <property type="project" value="TreeGrafter"/>
</dbReference>
<organism evidence="11 12">
    <name type="scientific">Desulfomarina profundi</name>
    <dbReference type="NCBI Taxonomy" id="2772557"/>
    <lineage>
        <taxon>Bacteria</taxon>
        <taxon>Pseudomonadati</taxon>
        <taxon>Thermodesulfobacteriota</taxon>
        <taxon>Desulfobulbia</taxon>
        <taxon>Desulfobulbales</taxon>
        <taxon>Desulfobulbaceae</taxon>
        <taxon>Desulfomarina</taxon>
    </lineage>
</organism>
<gene>
    <name evidence="11" type="ORF">DGMP_15960</name>
</gene>
<keyword evidence="2" id="KW-0597">Phosphoprotein</keyword>
<evidence type="ECO:0000256" key="3">
    <source>
        <dbReference type="ARBA" id="ARBA00022723"/>
    </source>
</evidence>
<dbReference type="KEGG" id="dbk:DGMP_15960"/>
<reference evidence="11" key="1">
    <citation type="submission" date="2020-09" db="EMBL/GenBank/DDBJ databases">
        <title>Desulfogranum mesoprofundum gen. nov., sp. nov., a novel mesophilic, sulfate-reducing chemolithoautotroph isolated from a deep-sea hydrothermal vent chimney in the Suiyo Seamount.</title>
        <authorList>
            <person name="Hashimoto Y."/>
            <person name="Nakagawa S."/>
        </authorList>
    </citation>
    <scope>NUCLEOTIDE SEQUENCE</scope>
    <source>
        <strain evidence="11">KT2</strain>
    </source>
</reference>
<dbReference type="InterPro" id="IPR016066">
    <property type="entry name" value="A-D-PHexomutase_CS"/>
</dbReference>
<dbReference type="Pfam" id="PF00408">
    <property type="entry name" value="PGM_PMM_IV"/>
    <property type="match status" value="1"/>
</dbReference>
<name>A0A8D5JDC6_9BACT</name>
<proteinExistence type="inferred from homology"/>
<protein>
    <submittedName>
        <fullName evidence="11">Phosphomannomutase</fullName>
    </submittedName>
</protein>
<evidence type="ECO:0000256" key="1">
    <source>
        <dbReference type="ARBA" id="ARBA00001946"/>
    </source>
</evidence>
<evidence type="ECO:0000259" key="10">
    <source>
        <dbReference type="Pfam" id="PF02880"/>
    </source>
</evidence>
<keyword evidence="5" id="KW-0413">Isomerase</keyword>
<sequence length="584" mass="64480">MSKPQKQRIPPHARELFEQYIVTGDHVASDYLTLIKKLVANKNSEGERWEEPIKLAYDLLAQEIRENRNSPAETIKFGTSGWRGRLGKDVFAHSVCCVTAAIVELFQAVDREKEFIPFLGVSSFSEALKRGCVVGFDNRFGGEYLAGCVMHILAGAGFTIYYAGESTTGVLSAAVLECDAAFSINLTPSHNPLEYGGYKFNGADAGPAAPLLTERITENSSRIILKDDSAFYRNGDEIHAQIDLDTVTCIDSLGLWKKMVQRNSTVHGLDLKKCVTRFLQKKDVAVAVDCVHGASRLHIRELFENTSKESLTVLREDSDVTFGGVAPEPSSANMRGVFNLLREKKELFRLGCIIDPDGDRIRFTDGNFEISMNQFGAMAFHFLHEYKGKKGIVAKTVATSNFANRIADILGEEVFEPAVGFKNFKSVIGKALVCFEESDGITIIGHTPEKDAYIGLFLALEMMLTTGKNLGEYLQDLEQEYGSYFPARDGIAVSVQGEELLNLLKGLEKYSVGSSVSVGSRTRQIVDVITIDGRKMIFDDGSWLMIRPSGTEPKVRFYVESRTDSGTSDLVQTAGKMLEEIGLL</sequence>
<evidence type="ECO:0000259" key="8">
    <source>
        <dbReference type="Pfam" id="PF02878"/>
    </source>
</evidence>
<evidence type="ECO:0000256" key="6">
    <source>
        <dbReference type="RuleBase" id="RU004326"/>
    </source>
</evidence>
<dbReference type="EMBL" id="AP024086">
    <property type="protein sequence ID" value="BCL60903.1"/>
    <property type="molecule type" value="Genomic_DNA"/>
</dbReference>
<dbReference type="Pfam" id="PF02879">
    <property type="entry name" value="PGM_PMM_II"/>
    <property type="match status" value="1"/>
</dbReference>
<dbReference type="InterPro" id="IPR005846">
    <property type="entry name" value="A-D-PHexomutase_a/b/a-III"/>
</dbReference>
<evidence type="ECO:0000256" key="4">
    <source>
        <dbReference type="ARBA" id="ARBA00022842"/>
    </source>
</evidence>
<dbReference type="RefSeq" id="WP_228856983.1">
    <property type="nucleotide sequence ID" value="NZ_AP024086.1"/>
</dbReference>
<keyword evidence="3 6" id="KW-0479">Metal-binding</keyword>
<keyword evidence="4 6" id="KW-0460">Magnesium</keyword>
<evidence type="ECO:0000259" key="9">
    <source>
        <dbReference type="Pfam" id="PF02879"/>
    </source>
</evidence>
<dbReference type="Pfam" id="PF02880">
    <property type="entry name" value="PGM_PMM_III"/>
    <property type="match status" value="1"/>
</dbReference>
<feature type="domain" description="Alpha-D-phosphohexomutase C-terminal" evidence="7">
    <location>
        <begin position="528"/>
        <end position="570"/>
    </location>
</feature>
<feature type="domain" description="Alpha-D-phosphohexomutase alpha/beta/alpha" evidence="8">
    <location>
        <begin position="75"/>
        <end position="220"/>
    </location>
</feature>
<dbReference type="InterPro" id="IPR005843">
    <property type="entry name" value="A-D-PHexomutase_C"/>
</dbReference>
<evidence type="ECO:0000256" key="2">
    <source>
        <dbReference type="ARBA" id="ARBA00022553"/>
    </source>
</evidence>
<feature type="domain" description="Alpha-D-phosphohexomutase alpha/beta/alpha" evidence="9">
    <location>
        <begin position="276"/>
        <end position="366"/>
    </location>
</feature>
<evidence type="ECO:0000313" key="11">
    <source>
        <dbReference type="EMBL" id="BCL60903.1"/>
    </source>
</evidence>
<comment type="cofactor">
    <cofactor evidence="1">
        <name>Mg(2+)</name>
        <dbReference type="ChEBI" id="CHEBI:18420"/>
    </cofactor>
</comment>
<keyword evidence="12" id="KW-1185">Reference proteome</keyword>
<dbReference type="InterPro" id="IPR005845">
    <property type="entry name" value="A-D-PHexomutase_a/b/a-II"/>
</dbReference>
<evidence type="ECO:0000259" key="7">
    <source>
        <dbReference type="Pfam" id="PF00408"/>
    </source>
</evidence>
<comment type="similarity">
    <text evidence="6">Belongs to the phosphohexose mutase family.</text>
</comment>
<dbReference type="AlphaFoldDB" id="A0A8D5JDC6"/>
<dbReference type="GO" id="GO:0005975">
    <property type="term" value="P:carbohydrate metabolic process"/>
    <property type="evidence" value="ECO:0007669"/>
    <property type="project" value="InterPro"/>
</dbReference>
<accession>A0A8D5JDC6</accession>
<feature type="domain" description="Alpha-D-phosphohexomutase alpha/beta/alpha" evidence="10">
    <location>
        <begin position="373"/>
        <end position="481"/>
    </location>
</feature>
<dbReference type="GO" id="GO:0006166">
    <property type="term" value="P:purine ribonucleoside salvage"/>
    <property type="evidence" value="ECO:0007669"/>
    <property type="project" value="TreeGrafter"/>
</dbReference>